<dbReference type="AlphaFoldDB" id="V8CAZ0"/>
<evidence type="ECO:0008006" key="3">
    <source>
        <dbReference type="Google" id="ProtNLM"/>
    </source>
</evidence>
<protein>
    <recommendedName>
        <fullName evidence="3">Histidine phosphatase superfamily (Branch 1)</fullName>
    </recommendedName>
</protein>
<dbReference type="PATRIC" id="fig|1357400.3.peg.1277"/>
<dbReference type="OrthoDB" id="5327128at2"/>
<keyword evidence="2" id="KW-1185">Reference proteome</keyword>
<comment type="caution">
    <text evidence="1">The sequence shown here is derived from an EMBL/GenBank/DDBJ whole genome shotgun (WGS) entry which is preliminary data.</text>
</comment>
<dbReference type="RefSeq" id="WP_023927653.1">
    <property type="nucleotide sequence ID" value="NZ_KI669454.1"/>
</dbReference>
<sequence>MLIYESMIKNLQLVPNGTNAKLLLRHSIRPQDNDGNADFSLGLTREGKEFAKLFGKYLGGHLDKNFKVDIQKVKTSISPRCKETVEMILQGYRKEIPIQEEKILHTMWIENKEKWDKVFRDYDKKMKILLQKMLDGEYFDGVYPVNLSVAKMLQVMDFYDNTAKKQTDKKSLYRLDIFATHDSLIMLLLAYLLGKNIAEFNEWIYMLEGCILWLEEYKLYVVWRGDRYEIKLESSILELLNQKDI</sequence>
<evidence type="ECO:0000313" key="1">
    <source>
        <dbReference type="EMBL" id="ETD24180.1"/>
    </source>
</evidence>
<dbReference type="HOGENOM" id="CLU_085706_0_0_7"/>
<name>V8CAZ0_9HELI</name>
<dbReference type="InterPro" id="IPR029033">
    <property type="entry name" value="His_PPase_superfam"/>
</dbReference>
<evidence type="ECO:0000313" key="2">
    <source>
        <dbReference type="Proteomes" id="UP000018731"/>
    </source>
</evidence>
<proteinExistence type="predicted"/>
<dbReference type="eggNOG" id="COG0406">
    <property type="taxonomic scope" value="Bacteria"/>
</dbReference>
<dbReference type="Proteomes" id="UP000018731">
    <property type="component" value="Unassembled WGS sequence"/>
</dbReference>
<dbReference type="SUPFAM" id="SSF53254">
    <property type="entry name" value="Phosphoglycerate mutase-like"/>
    <property type="match status" value="1"/>
</dbReference>
<dbReference type="EMBL" id="AZJI01000004">
    <property type="protein sequence ID" value="ETD24180.1"/>
    <property type="molecule type" value="Genomic_DNA"/>
</dbReference>
<organism evidence="1 2">
    <name type="scientific">Helicobacter macacae MIT 99-5501</name>
    <dbReference type="NCBI Taxonomy" id="1357400"/>
    <lineage>
        <taxon>Bacteria</taxon>
        <taxon>Pseudomonadati</taxon>
        <taxon>Campylobacterota</taxon>
        <taxon>Epsilonproteobacteria</taxon>
        <taxon>Campylobacterales</taxon>
        <taxon>Helicobacteraceae</taxon>
        <taxon>Helicobacter</taxon>
    </lineage>
</organism>
<dbReference type="STRING" id="1357400.HMPREF2086_00929"/>
<accession>V8CAZ0</accession>
<reference evidence="1 2" key="1">
    <citation type="journal article" date="2014" name="Genome Announc.">
        <title>Draft genome sequences of six enterohepatic helicobacter species isolated from humans and one from rhesus macaques.</title>
        <authorList>
            <person name="Shen Z."/>
            <person name="Sheh A."/>
            <person name="Young S.K."/>
            <person name="Abouelliel A."/>
            <person name="Ward D.V."/>
            <person name="Earl A.M."/>
            <person name="Fox J.G."/>
        </authorList>
    </citation>
    <scope>NUCLEOTIDE SEQUENCE [LARGE SCALE GENOMIC DNA]</scope>
    <source>
        <strain evidence="1 2">MIT 99-5501</strain>
    </source>
</reference>
<gene>
    <name evidence="1" type="ORF">HMPREF2086_00929</name>
</gene>
<dbReference type="Gene3D" id="3.40.50.1240">
    <property type="entry name" value="Phosphoglycerate mutase-like"/>
    <property type="match status" value="1"/>
</dbReference>